<dbReference type="HOGENOM" id="CLU_048475_1_1_1"/>
<evidence type="ECO:0000256" key="1">
    <source>
        <dbReference type="ARBA" id="ARBA00012346"/>
    </source>
</evidence>
<name>K1X488_MARBU</name>
<dbReference type="EC" id="4.3.2.9" evidence="1"/>
<dbReference type="Proteomes" id="UP000006753">
    <property type="component" value="Unassembled WGS sequence"/>
</dbReference>
<dbReference type="eggNOG" id="ENOG502S3WQ">
    <property type="taxonomic scope" value="Eukaryota"/>
</dbReference>
<dbReference type="InterPro" id="IPR017939">
    <property type="entry name" value="G-Glutamylcylcotransferase"/>
</dbReference>
<dbReference type="GO" id="GO:0003839">
    <property type="term" value="F:gamma-glutamylcyclotransferase activity"/>
    <property type="evidence" value="ECO:0007669"/>
    <property type="project" value="UniProtKB-EC"/>
</dbReference>
<gene>
    <name evidence="6" type="ORF">MBM_01814</name>
</gene>
<feature type="active site" description="Proton acceptor" evidence="3">
    <location>
        <position position="89"/>
    </location>
</feature>
<dbReference type="OMA" id="EVMRKSI"/>
<dbReference type="PANTHER" id="PTHR12935">
    <property type="entry name" value="GAMMA-GLUTAMYLCYCLOTRANSFERASE"/>
    <property type="match status" value="1"/>
</dbReference>
<feature type="domain" description="Gamma-glutamylcyclotransferase AIG2-like" evidence="5">
    <location>
        <begin position="12"/>
        <end position="105"/>
    </location>
</feature>
<dbReference type="SUPFAM" id="SSF110857">
    <property type="entry name" value="Gamma-glutamyl cyclotransferase-like"/>
    <property type="match status" value="1"/>
</dbReference>
<dbReference type="Gene3D" id="3.10.490.10">
    <property type="entry name" value="Gamma-glutamyl cyclotransferase-like"/>
    <property type="match status" value="1"/>
</dbReference>
<evidence type="ECO:0000256" key="4">
    <source>
        <dbReference type="PIRSR" id="PIRSR617939-2"/>
    </source>
</evidence>
<evidence type="ECO:0000256" key="3">
    <source>
        <dbReference type="PIRSR" id="PIRSR617939-1"/>
    </source>
</evidence>
<feature type="binding site" evidence="4">
    <location>
        <begin position="12"/>
        <end position="17"/>
    </location>
    <ligand>
        <name>substrate</name>
    </ligand>
</feature>
<evidence type="ECO:0000259" key="5">
    <source>
        <dbReference type="Pfam" id="PF06094"/>
    </source>
</evidence>
<dbReference type="OrthoDB" id="2924818at2759"/>
<dbReference type="Pfam" id="PF06094">
    <property type="entry name" value="GGACT"/>
    <property type="match status" value="1"/>
</dbReference>
<keyword evidence="2" id="KW-0456">Lyase</keyword>
<evidence type="ECO:0000313" key="7">
    <source>
        <dbReference type="Proteomes" id="UP000006753"/>
    </source>
</evidence>
<protein>
    <recommendedName>
        <fullName evidence="1">gamma-glutamylcyclotransferase</fullName>
        <ecNumber evidence="1">4.3.2.9</ecNumber>
    </recommendedName>
</protein>
<dbReference type="InParanoid" id="K1X488"/>
<dbReference type="CDD" id="cd06661">
    <property type="entry name" value="GGCT_like"/>
    <property type="match status" value="1"/>
</dbReference>
<dbReference type="InterPro" id="IPR009288">
    <property type="entry name" value="AIG2-like_dom"/>
</dbReference>
<sequence>MSTSQPTDRTLYFAYGSNLSLQQMATRCPESRFLGVAILPHHRWQINSRGYANVINVTHTADSARHAPAVEGLCYLLSASDEAELDRNEGVSIGAYEKAELQVELCCAPVGLVGRDVVRIVADGSLGRVVSVSGGREREGQRRGRGEVTTALVYLSTVFIEDGSPREEYVRRISAGVADALVLGVSRKFVTAVIEPYLRTSAD</sequence>
<reference evidence="6 7" key="1">
    <citation type="journal article" date="2012" name="BMC Genomics">
        <title>Sequencing the genome of Marssonina brunnea reveals fungus-poplar co-evolution.</title>
        <authorList>
            <person name="Zhu S."/>
            <person name="Cao Y.-Z."/>
            <person name="Jiang C."/>
            <person name="Tan B.-Y."/>
            <person name="Wang Z."/>
            <person name="Feng S."/>
            <person name="Zhang L."/>
            <person name="Su X.-H."/>
            <person name="Brejova B."/>
            <person name="Vinar T."/>
            <person name="Xu M."/>
            <person name="Wang M.-X."/>
            <person name="Zhang S.-G."/>
            <person name="Huang M.-R."/>
            <person name="Wu R."/>
            <person name="Zhou Y."/>
        </authorList>
    </citation>
    <scope>NUCLEOTIDE SEQUENCE [LARGE SCALE GENOMIC DNA]</scope>
    <source>
        <strain evidence="6 7">MB_m1</strain>
    </source>
</reference>
<proteinExistence type="predicted"/>
<accession>K1X488</accession>
<dbReference type="AlphaFoldDB" id="K1X488"/>
<dbReference type="RefSeq" id="XP_007289703.1">
    <property type="nucleotide sequence ID" value="XM_007289641.1"/>
</dbReference>
<evidence type="ECO:0000256" key="2">
    <source>
        <dbReference type="ARBA" id="ARBA00023239"/>
    </source>
</evidence>
<dbReference type="GeneID" id="18757749"/>
<evidence type="ECO:0000313" key="6">
    <source>
        <dbReference type="EMBL" id="EKD19862.1"/>
    </source>
</evidence>
<dbReference type="InterPro" id="IPR013024">
    <property type="entry name" value="GGCT-like"/>
</dbReference>
<organism evidence="6 7">
    <name type="scientific">Marssonina brunnea f. sp. multigermtubi (strain MB_m1)</name>
    <name type="common">Marssonina leaf spot fungus</name>
    <dbReference type="NCBI Taxonomy" id="1072389"/>
    <lineage>
        <taxon>Eukaryota</taxon>
        <taxon>Fungi</taxon>
        <taxon>Dikarya</taxon>
        <taxon>Ascomycota</taxon>
        <taxon>Pezizomycotina</taxon>
        <taxon>Leotiomycetes</taxon>
        <taxon>Helotiales</taxon>
        <taxon>Drepanopezizaceae</taxon>
        <taxon>Drepanopeziza</taxon>
    </lineage>
</organism>
<dbReference type="KEGG" id="mbe:MBM_01814"/>
<dbReference type="PANTHER" id="PTHR12935:SF0">
    <property type="entry name" value="GAMMA-GLUTAMYLCYCLOTRANSFERASE"/>
    <property type="match status" value="1"/>
</dbReference>
<dbReference type="InterPro" id="IPR036568">
    <property type="entry name" value="GGCT-like_sf"/>
</dbReference>
<keyword evidence="7" id="KW-1185">Reference proteome</keyword>
<dbReference type="EMBL" id="JH921430">
    <property type="protein sequence ID" value="EKD19862.1"/>
    <property type="molecule type" value="Genomic_DNA"/>
</dbReference>